<organism evidence="5 6">
    <name type="scientific">Porites evermanni</name>
    <dbReference type="NCBI Taxonomy" id="104178"/>
    <lineage>
        <taxon>Eukaryota</taxon>
        <taxon>Metazoa</taxon>
        <taxon>Cnidaria</taxon>
        <taxon>Anthozoa</taxon>
        <taxon>Hexacorallia</taxon>
        <taxon>Scleractinia</taxon>
        <taxon>Fungiina</taxon>
        <taxon>Poritidae</taxon>
        <taxon>Porites</taxon>
    </lineage>
</organism>
<dbReference type="SUPFAM" id="SSF53335">
    <property type="entry name" value="S-adenosyl-L-methionine-dependent methyltransferases"/>
    <property type="match status" value="1"/>
</dbReference>
<dbReference type="Proteomes" id="UP001159427">
    <property type="component" value="Unassembled WGS sequence"/>
</dbReference>
<evidence type="ECO:0000256" key="1">
    <source>
        <dbReference type="ARBA" id="ARBA00008361"/>
    </source>
</evidence>
<gene>
    <name evidence="5" type="ORF">PEVE_00018476</name>
</gene>
<comment type="similarity">
    <text evidence="1">Belongs to the methyltransferase superfamily.</text>
</comment>
<dbReference type="InterPro" id="IPR029063">
    <property type="entry name" value="SAM-dependent_MTases_sf"/>
</dbReference>
<dbReference type="PANTHER" id="PTHR12176">
    <property type="entry name" value="SAM-DEPENDENT METHYLTRANSFERASE SUPERFAMILY PROTEIN"/>
    <property type="match status" value="1"/>
</dbReference>
<dbReference type="Gene3D" id="3.40.50.150">
    <property type="entry name" value="Vaccinia Virus protein VP39"/>
    <property type="match status" value="1"/>
</dbReference>
<dbReference type="PANTHER" id="PTHR12176:SF80">
    <property type="entry name" value="EEF1A LYSINE METHYLTRANSFERASE 4"/>
    <property type="match status" value="1"/>
</dbReference>
<dbReference type="InterPro" id="IPR025714">
    <property type="entry name" value="Methyltranfer_dom"/>
</dbReference>
<name>A0ABN8SA06_9CNID</name>
<evidence type="ECO:0000259" key="4">
    <source>
        <dbReference type="Pfam" id="PF13847"/>
    </source>
</evidence>
<dbReference type="EMBL" id="CALNXI010002502">
    <property type="protein sequence ID" value="CAH3188364.1"/>
    <property type="molecule type" value="Genomic_DNA"/>
</dbReference>
<dbReference type="InterPro" id="IPR051419">
    <property type="entry name" value="Lys/N-term_MeTrsfase_sf"/>
</dbReference>
<dbReference type="CDD" id="cd02440">
    <property type="entry name" value="AdoMet_MTases"/>
    <property type="match status" value="1"/>
</dbReference>
<evidence type="ECO:0000313" key="5">
    <source>
        <dbReference type="EMBL" id="CAH3188364.1"/>
    </source>
</evidence>
<dbReference type="Pfam" id="PF13847">
    <property type="entry name" value="Methyltransf_31"/>
    <property type="match status" value="1"/>
</dbReference>
<evidence type="ECO:0000313" key="6">
    <source>
        <dbReference type="Proteomes" id="UP001159427"/>
    </source>
</evidence>
<protein>
    <recommendedName>
        <fullName evidence="4">Methyltransferase domain-containing protein</fullName>
    </recommendedName>
</protein>
<sequence length="247" mass="28930">MMDLPKENASYKLKEYWDTRFLKEETFEWCKSYGDFKDLLCKHVGKSDRILMLGCGNSMLSEDMYNDGYRNIVNIDFSSIVINNMKRKCQGLVDMEWIVMDITNMSFAPRSFDVVVEKATLDALLVEEKDVWNPSEGTRNTMDCVLSQISQVLRRGGRFISVTFSQPHFRKPFLAKSHYGWSISMQTFGDSFHYFFYAMKKGEEMSEDDKKLEISVRDKFNPNKQERSSFVHELPEDKENFLLNIAL</sequence>
<evidence type="ECO:0000256" key="2">
    <source>
        <dbReference type="ARBA" id="ARBA00022603"/>
    </source>
</evidence>
<reference evidence="5 6" key="1">
    <citation type="submission" date="2022-05" db="EMBL/GenBank/DDBJ databases">
        <authorList>
            <consortium name="Genoscope - CEA"/>
            <person name="William W."/>
        </authorList>
    </citation>
    <scope>NUCLEOTIDE SEQUENCE [LARGE SCALE GENOMIC DNA]</scope>
</reference>
<feature type="domain" description="Methyltransferase" evidence="4">
    <location>
        <begin position="47"/>
        <end position="166"/>
    </location>
</feature>
<keyword evidence="3" id="KW-0808">Transferase</keyword>
<keyword evidence="6" id="KW-1185">Reference proteome</keyword>
<accession>A0ABN8SA06</accession>
<proteinExistence type="inferred from homology"/>
<comment type="caution">
    <text evidence="5">The sequence shown here is derived from an EMBL/GenBank/DDBJ whole genome shotgun (WGS) entry which is preliminary data.</text>
</comment>
<keyword evidence="2" id="KW-0489">Methyltransferase</keyword>
<evidence type="ECO:0000256" key="3">
    <source>
        <dbReference type="ARBA" id="ARBA00022679"/>
    </source>
</evidence>